<dbReference type="SUPFAM" id="SSF56672">
    <property type="entry name" value="DNA/RNA polymerases"/>
    <property type="match status" value="1"/>
</dbReference>
<keyword evidence="12" id="KW-0812">Transmembrane</keyword>
<feature type="binding site" evidence="11">
    <location>
        <position position="2594"/>
    </location>
    <ligand>
        <name>ATP</name>
        <dbReference type="ChEBI" id="CHEBI:30616"/>
    </ligand>
</feature>
<evidence type="ECO:0000256" key="7">
    <source>
        <dbReference type="ARBA" id="ARBA00022840"/>
    </source>
</evidence>
<feature type="binding site" evidence="11">
    <location>
        <position position="526"/>
    </location>
    <ligand>
        <name>ATP</name>
        <dbReference type="ChEBI" id="CHEBI:30616"/>
    </ligand>
</feature>
<evidence type="ECO:0000259" key="14">
    <source>
        <dbReference type="PROSITE" id="PS50026"/>
    </source>
</evidence>
<feature type="domain" description="EGF-like" evidence="14">
    <location>
        <begin position="1060"/>
        <end position="1109"/>
    </location>
</feature>
<evidence type="ECO:0000313" key="17">
    <source>
        <dbReference type="Proteomes" id="UP001341281"/>
    </source>
</evidence>
<dbReference type="GO" id="GO:0007166">
    <property type="term" value="P:cell surface receptor signaling pathway"/>
    <property type="evidence" value="ECO:0007669"/>
    <property type="project" value="InterPro"/>
</dbReference>
<dbReference type="Proteomes" id="UP001341281">
    <property type="component" value="Chromosome 01"/>
</dbReference>
<dbReference type="PANTHER" id="PTHR27005">
    <property type="entry name" value="WALL-ASSOCIATED RECEPTOR KINASE-LIKE 21"/>
    <property type="match status" value="1"/>
</dbReference>
<dbReference type="PROSITE" id="PS00107">
    <property type="entry name" value="PROTEIN_KINASE_ATP"/>
    <property type="match status" value="3"/>
</dbReference>
<evidence type="ECO:0000256" key="2">
    <source>
        <dbReference type="ARBA" id="ARBA00022527"/>
    </source>
</evidence>
<dbReference type="SMART" id="SM00220">
    <property type="entry name" value="S_TKc"/>
    <property type="match status" value="3"/>
</dbReference>
<dbReference type="FunFam" id="2.10.25.10:FF:000355">
    <property type="entry name" value="Wall-associated receptor kinase 3"/>
    <property type="match status" value="1"/>
</dbReference>
<feature type="domain" description="Reverse transcriptase" evidence="15">
    <location>
        <begin position="1563"/>
        <end position="1798"/>
    </location>
</feature>
<dbReference type="GO" id="GO:0005524">
    <property type="term" value="F:ATP binding"/>
    <property type="evidence" value="ECO:0007669"/>
    <property type="project" value="UniProtKB-UniRule"/>
</dbReference>
<evidence type="ECO:0000259" key="13">
    <source>
        <dbReference type="PROSITE" id="PS50011"/>
    </source>
</evidence>
<reference evidence="16 17" key="1">
    <citation type="submission" date="2024-02" db="EMBL/GenBank/DDBJ databases">
        <title>High-quality chromosome-scale genome assembly of Pensacola bahiagrass (Paspalum notatum Flugge var. saurae).</title>
        <authorList>
            <person name="Vega J.M."/>
            <person name="Podio M."/>
            <person name="Orjuela J."/>
            <person name="Siena L.A."/>
            <person name="Pessino S.C."/>
            <person name="Combes M.C."/>
            <person name="Mariac C."/>
            <person name="Albertini E."/>
            <person name="Pupilli F."/>
            <person name="Ortiz J.P.A."/>
            <person name="Leblanc O."/>
        </authorList>
    </citation>
    <scope>NUCLEOTIDE SEQUENCE [LARGE SCALE GENOMIC DNA]</scope>
    <source>
        <strain evidence="16">R1</strain>
        <tissue evidence="16">Leaf</tissue>
    </source>
</reference>
<evidence type="ECO:0000256" key="11">
    <source>
        <dbReference type="PROSITE-ProRule" id="PRU10141"/>
    </source>
</evidence>
<feature type="domain" description="Protein kinase" evidence="13">
    <location>
        <begin position="497"/>
        <end position="759"/>
    </location>
</feature>
<dbReference type="Pfam" id="PF00078">
    <property type="entry name" value="RVT_1"/>
    <property type="match status" value="1"/>
</dbReference>
<dbReference type="Gene3D" id="1.10.510.10">
    <property type="entry name" value="Transferase(Phosphotransferase) domain 1"/>
    <property type="match status" value="4"/>
</dbReference>
<evidence type="ECO:0000256" key="10">
    <source>
        <dbReference type="PROSITE-ProRule" id="PRU00076"/>
    </source>
</evidence>
<dbReference type="SUPFAM" id="SSF57196">
    <property type="entry name" value="EGF/Laminin"/>
    <property type="match status" value="2"/>
</dbReference>
<keyword evidence="4" id="KW-0732">Signal</keyword>
<dbReference type="GO" id="GO:0004674">
    <property type="term" value="F:protein serine/threonine kinase activity"/>
    <property type="evidence" value="ECO:0007669"/>
    <property type="project" value="UniProtKB-KW"/>
</dbReference>
<dbReference type="PANTHER" id="PTHR27005:SF209">
    <property type="entry name" value="OS09G0561500 PROTEIN"/>
    <property type="match status" value="1"/>
</dbReference>
<dbReference type="GO" id="GO:0005509">
    <property type="term" value="F:calcium ion binding"/>
    <property type="evidence" value="ECO:0007669"/>
    <property type="project" value="InterPro"/>
</dbReference>
<evidence type="ECO:0000313" key="16">
    <source>
        <dbReference type="EMBL" id="WVZ51322.1"/>
    </source>
</evidence>
<dbReference type="InterPro" id="IPR043502">
    <property type="entry name" value="DNA/RNA_pol_sf"/>
</dbReference>
<protein>
    <submittedName>
        <fullName evidence="16">Uncharacterized protein</fullName>
    </submittedName>
</protein>
<keyword evidence="12" id="KW-0472">Membrane</keyword>
<dbReference type="EMBL" id="CP144745">
    <property type="protein sequence ID" value="WVZ51322.1"/>
    <property type="molecule type" value="Genomic_DNA"/>
</dbReference>
<keyword evidence="10" id="KW-0245">EGF-like domain</keyword>
<name>A0AAQ3PQZ5_PASNO</name>
<organism evidence="16 17">
    <name type="scientific">Paspalum notatum var. saurae</name>
    <dbReference type="NCBI Taxonomy" id="547442"/>
    <lineage>
        <taxon>Eukaryota</taxon>
        <taxon>Viridiplantae</taxon>
        <taxon>Streptophyta</taxon>
        <taxon>Embryophyta</taxon>
        <taxon>Tracheophyta</taxon>
        <taxon>Spermatophyta</taxon>
        <taxon>Magnoliopsida</taxon>
        <taxon>Liliopsida</taxon>
        <taxon>Poales</taxon>
        <taxon>Poaceae</taxon>
        <taxon>PACMAD clade</taxon>
        <taxon>Panicoideae</taxon>
        <taxon>Andropogonodae</taxon>
        <taxon>Paspaleae</taxon>
        <taxon>Paspalinae</taxon>
        <taxon>Paspalum</taxon>
    </lineage>
</organism>
<evidence type="ECO:0000256" key="4">
    <source>
        <dbReference type="ARBA" id="ARBA00022729"/>
    </source>
</evidence>
<feature type="binding site" evidence="11">
    <location>
        <position position="1146"/>
    </location>
    <ligand>
        <name>ATP</name>
        <dbReference type="ChEBI" id="CHEBI:30616"/>
    </ligand>
</feature>
<evidence type="ECO:0000256" key="5">
    <source>
        <dbReference type="ARBA" id="ARBA00022741"/>
    </source>
</evidence>
<evidence type="ECO:0000256" key="1">
    <source>
        <dbReference type="ARBA" id="ARBA00004479"/>
    </source>
</evidence>
<feature type="domain" description="Protein kinase" evidence="13">
    <location>
        <begin position="1117"/>
        <end position="1374"/>
    </location>
</feature>
<dbReference type="InterPro" id="IPR017441">
    <property type="entry name" value="Protein_kinase_ATP_BS"/>
</dbReference>
<comment type="subcellular location">
    <subcellularLocation>
        <location evidence="1">Membrane</location>
        <topology evidence="1">Single-pass type I membrane protein</topology>
    </subcellularLocation>
</comment>
<dbReference type="InterPro" id="IPR045274">
    <property type="entry name" value="WAK-like"/>
</dbReference>
<dbReference type="PROSITE" id="PS50026">
    <property type="entry name" value="EGF_3"/>
    <property type="match status" value="1"/>
</dbReference>
<keyword evidence="5 11" id="KW-0547">Nucleotide-binding</keyword>
<dbReference type="PROSITE" id="PS00108">
    <property type="entry name" value="PROTEIN_KINASE_ST"/>
    <property type="match status" value="4"/>
</dbReference>
<dbReference type="FunFam" id="1.10.510.10:FF:000084">
    <property type="entry name" value="Wall-associated receptor kinase 2"/>
    <property type="match status" value="2"/>
</dbReference>
<keyword evidence="12" id="KW-1133">Transmembrane helix</keyword>
<evidence type="ECO:0000256" key="12">
    <source>
        <dbReference type="SAM" id="Phobius"/>
    </source>
</evidence>
<keyword evidence="2" id="KW-0723">Serine/threonine-protein kinase</keyword>
<dbReference type="PROSITE" id="PS00010">
    <property type="entry name" value="ASX_HYDROXYL"/>
    <property type="match status" value="1"/>
</dbReference>
<dbReference type="InterPro" id="IPR000719">
    <property type="entry name" value="Prot_kinase_dom"/>
</dbReference>
<gene>
    <name evidence="16" type="ORF">U9M48_002476</name>
</gene>
<dbReference type="InterPro" id="IPR018097">
    <property type="entry name" value="EGF_Ca-bd_CS"/>
</dbReference>
<keyword evidence="6" id="KW-0418">Kinase</keyword>
<dbReference type="PROSITE" id="PS50878">
    <property type="entry name" value="RT_POL"/>
    <property type="match status" value="1"/>
</dbReference>
<dbReference type="SUPFAM" id="SSF56112">
    <property type="entry name" value="Protein kinase-like (PK-like)"/>
    <property type="match status" value="4"/>
</dbReference>
<feature type="domain" description="Protein kinase" evidence="13">
    <location>
        <begin position="2565"/>
        <end position="2827"/>
    </location>
</feature>
<keyword evidence="17" id="KW-1185">Reference proteome</keyword>
<dbReference type="Gene3D" id="2.10.25.10">
    <property type="entry name" value="Laminin"/>
    <property type="match status" value="2"/>
</dbReference>
<dbReference type="SMART" id="SM00181">
    <property type="entry name" value="EGF"/>
    <property type="match status" value="5"/>
</dbReference>
<keyword evidence="7 11" id="KW-0067">ATP-binding</keyword>
<dbReference type="GO" id="GO:0030247">
    <property type="term" value="F:polysaccharide binding"/>
    <property type="evidence" value="ECO:0007669"/>
    <property type="project" value="InterPro"/>
</dbReference>
<dbReference type="PROSITE" id="PS01187">
    <property type="entry name" value="EGF_CA"/>
    <property type="match status" value="2"/>
</dbReference>
<dbReference type="Gene3D" id="3.30.200.20">
    <property type="entry name" value="Phosphorylase Kinase, domain 1"/>
    <property type="match status" value="3"/>
</dbReference>
<feature type="domain" description="Protein kinase" evidence="13">
    <location>
        <begin position="1367"/>
        <end position="1636"/>
    </location>
</feature>
<keyword evidence="3" id="KW-0808">Transferase</keyword>
<evidence type="ECO:0000256" key="3">
    <source>
        <dbReference type="ARBA" id="ARBA00022679"/>
    </source>
</evidence>
<dbReference type="Pfam" id="PF07714">
    <property type="entry name" value="PK_Tyr_Ser-Thr"/>
    <property type="match status" value="3"/>
</dbReference>
<dbReference type="InterPro" id="IPR011009">
    <property type="entry name" value="Kinase-like_dom_sf"/>
</dbReference>
<dbReference type="InterPro" id="IPR001881">
    <property type="entry name" value="EGF-like_Ca-bd_dom"/>
</dbReference>
<proteinExistence type="predicted"/>
<dbReference type="InterPro" id="IPR000152">
    <property type="entry name" value="EGF-type_Asp/Asn_hydroxyl_site"/>
</dbReference>
<dbReference type="Pfam" id="PF00069">
    <property type="entry name" value="Pkinase"/>
    <property type="match status" value="1"/>
</dbReference>
<evidence type="ECO:0000256" key="8">
    <source>
        <dbReference type="ARBA" id="ARBA00023157"/>
    </source>
</evidence>
<keyword evidence="8" id="KW-1015">Disulfide bond</keyword>
<evidence type="ECO:0000256" key="9">
    <source>
        <dbReference type="ARBA" id="ARBA00023180"/>
    </source>
</evidence>
<dbReference type="CDD" id="cd00054">
    <property type="entry name" value="EGF_CA"/>
    <property type="match status" value="2"/>
</dbReference>
<dbReference type="InterPro" id="IPR000477">
    <property type="entry name" value="RT_dom"/>
</dbReference>
<dbReference type="PROSITE" id="PS50011">
    <property type="entry name" value="PROTEIN_KINASE_DOM"/>
    <property type="match status" value="4"/>
</dbReference>
<evidence type="ECO:0000259" key="15">
    <source>
        <dbReference type="PROSITE" id="PS50878"/>
    </source>
</evidence>
<keyword evidence="9" id="KW-0325">Glycoprotein</keyword>
<evidence type="ECO:0000256" key="6">
    <source>
        <dbReference type="ARBA" id="ARBA00022777"/>
    </source>
</evidence>
<comment type="caution">
    <text evidence="10">Lacks conserved residue(s) required for the propagation of feature annotation.</text>
</comment>
<dbReference type="InterPro" id="IPR008271">
    <property type="entry name" value="Ser/Thr_kinase_AS"/>
</dbReference>
<dbReference type="CDD" id="cd01650">
    <property type="entry name" value="RT_nLTR_like"/>
    <property type="match status" value="1"/>
</dbReference>
<dbReference type="GO" id="GO:0005886">
    <property type="term" value="C:plasma membrane"/>
    <property type="evidence" value="ECO:0007669"/>
    <property type="project" value="TreeGrafter"/>
</dbReference>
<sequence>HLGVSRPCKSKTKADLTTGRLCVVCQMQQIRPSMLPWWSLVPVLLATAPALLLLQQVLAAPVAGLPGCTTTCGGVDVPYPFGVGTSCSFPGFNLTCDAAHSPPRLLLGGGTDAVPQLLVTGIHLHNATVYVANGAILNHTSNAANYANATWPLLGNRSGSHGPFVLSYHHNKFVTLGCNLQAKLLSNKGSRRLITGCSSFCTLEQRKHREVVWEPTDGDHCGRCSGNGCCQAKIPLYLPAYGVELQRLDRRKDDVDQVMQNLVLIGEEGWIERVWCWIVRRSHISDHLLKAGIGPPDLSMVPMVLEFAMNTTSSSADSVVNATTTRCPSTPGNSGCKSSHSSCIDVHSPFRRGYMCRCLPGYEGNPYLVDGCQDINECQYFDNFPCYGDCINLPGTYECRCPRGSHGNASMMHGCVKSSAGLAIGLGVGSGVMVLVLALSTILLVRKVKEERKKRQRQRFFKQNRGQLLEKLVCQRADIGERMIITLQELEKATDNFDKSRELGGGGHGIVYKGILSNQHVVAIKKAKIVIQKEIDEFINEVNHRNIVKLLGCCLETEVPLLVYEFISNGTLYKHLHVEAPRSISWKDRLRIAVETARALAYLHSFVSMPVVHRDIKSPNILLDDNLIVKLSDFGASRYIPIDQEGIHTSVQGTLGYLDPMYHVTGHLTEKSDVYSYGVLLIELLTRKKPVSYRSPQGFGLANHFTSVLLPGGNLDEILDPQVAEEGDGEVVDVALLAAMCVKSIGEERPTMRQIEMTLESIQASKEFSSDVTDGDLLVVMAPLLVPQLPAATVALNGLPGCNTRCGLVDVPYPFGIGASCSVPGFNLTCDGTHDPPRLLLGAGGSAVPQLHVTGINLKKSTLHVANGAILNHSLNPARKTNTTWVILGNGTVGRPAPGPFVLSHNHNRFIVLGCNLEAKLLTNTTRLLTGCSSFCTVKKKKNGTWYPYQVVWDAIEPNRCGRCSSNGCGHTKIRLYFTSSYDVHLQRIDWHKNSVDQMMQNLVLIAEEGWVEKVWCWMVRGANLSRLTGSKPDLSVVPMVLEFAINSTYRVHTGTALDDTSSCATQAESTCKSANSSCIDITSTFRKGYACQCLPGYQGNPYLVDGCQGLNTISILLISRELGGGGHGTVYMGILSSQQVVAIKKAKIVIQKEINEFIMRLQFFLRNIVKLLGCCLETEVPLLVYEFISNGALYKHLHIEAPRFISWKDRLRIAVEIPRALAYLHSFVSTPIVHRDIKSPNILLDDNLTVKLSDFGASRYVPIDQEGIHTSIQGTLGYLDPMYHRTGHVTEKRMSIVMLLTRKKPISYISPQGFGLINHFTSLLLGGNLDEILDPQVSREGDGEVVDVALLAAMCVKSIREERPTMRQVEMTLESIQASKEFSSDVTDDDDAMDQQQEVNHRNIVKLLGCCLETKVQLLVYELISNGNLYKHLHVEAPRSISWKDMLRIDIEVARALSYLHSFFSMPIVHRDIKCPNILLDDNLNVKLSDFEASRHIHIDQDGIHTSLLTRKKPVSYRSSQGFDLVSHFTSLLPGWNLEEILDPQVAKEGGGGGEVVNVAVLAAMCTLPLHSLNFGTIILLPKGNDVKQIQQYRPICLLNMSFKIFTKVVTNRVTSVAAWIDFEKAYDKVRWEFLRQALRMKGFNSTWCTWVQTCVQGGNVGIKVNDQLGSYFQSRKGLRQGDPLSPVLFNIVVDMLAIIMSRAGLIKGVVPHLVDEGLSILQYADDTVLFLDHDLDQAKNMKLLLCLFEQLSGLKINFHKSEIFCLGEAKEWESQYSNLFGCRVGSYPFRYLGIPMHFRKLSNKDWKMIEERIERKLSNWKGKMLSFGGRLVFLNSIPRGVLKKIEYFRSRFFWQYDNHKKKYRLISWPILCQPKEQGGLGVQNIDIQNKCLLSEWLFKLCNEDGIWQVLLRNKYLKGNSLSQTEKKPRDSHFWKSLMGVKNYFLSLASFWNQIRFWEDIWLYNQALKDIYPNLFTIVRRKHATVEEVLRTNPYNVSFRRALIRNKFNEWHNLVARIAFVNLQEGKDQFVWGLHNKGHFSVNSMYKHLFSNGLKVSQEIWHLKIPLKVKIFLWFFKRGQKETRRVEGFANFVVSKKLSNTFSSNIAPVLMVLQLLVVLAAAAAPMGMGLSGCTTRCGGVDVPYPFGIGARCSLPGFNLTCDSSHNPPRLQLLGDGDPPMTELQVTGIYLNNATIYGGSRGPPLVLSHDHNRLVVLGCNVQAELFHNTSLITGCSSFCTRDVDKRRHREIVWEPTEHDHSHCSKCSGNGCCYAKIPRYYPSYEVKLQRLECHPEDVDEMMQNLVVIAEVGWIETVWCWMVRGVHLRFGNGTRRKMKRPDLSVVPMVLEFAMNSTRSARRGDNSTRCPTHDESVCKSSHSSCIEINNAFHRGYVCQCLQGYHGNPYLVDGCQDIDECKLQDSYPCYGECINLPGTYDCHCIRGSHGNASMMHGCVKSSTGMGMHFVSIIGMKFTFQVSKTESFVCVFSGLVIGLGVGSGVTVLVLAISTILLVRKVKEERKRKLRQRFFKQNRGQLLQQLVCQRADIGERMIISLQELEKATNNFDKSRELGGGGHGTVYKGILSSQHVVAIKKAKIVIQKEIDEFINEVNHQNIVKLLGCCLETEAPLLVYEFISNGTLYKHLHVEAPSSISWKDRLRIAIETARAVAYLHTFVSTSVVHKDIKSPNILLDDNLTAKLSDFGASRYIPIDQEGLYTSVQGTLGYLDPMYHSTGHLTEKSDVYSYGLLLIELLTRQKPVSYRSPQGFGLVNHFTSVLLHGGNIDEILDPQVAKEGDGEVVDVALLAAMCVKSIGEERPAMRQVEMLLESIQASKDFSSDMIDGDVFGEGWNDYP</sequence>
<feature type="non-terminal residue" evidence="16">
    <location>
        <position position="2854"/>
    </location>
</feature>
<dbReference type="InterPro" id="IPR025287">
    <property type="entry name" value="WAK_GUB"/>
</dbReference>
<dbReference type="Pfam" id="PF13947">
    <property type="entry name" value="GUB_WAK_bind"/>
    <property type="match status" value="3"/>
</dbReference>
<feature type="transmembrane region" description="Helical" evidence="12">
    <location>
        <begin position="2486"/>
        <end position="2513"/>
    </location>
</feature>
<dbReference type="InterPro" id="IPR000742">
    <property type="entry name" value="EGF"/>
</dbReference>
<accession>A0AAQ3PQZ5</accession>
<dbReference type="InterPro" id="IPR001245">
    <property type="entry name" value="Ser-Thr/Tyr_kinase_cat_dom"/>
</dbReference>
<dbReference type="SMART" id="SM00179">
    <property type="entry name" value="EGF_CA"/>
    <property type="match status" value="2"/>
</dbReference>